<name>A0A3Q7EDW1_SOLLC</name>
<sequence length="157" mass="18386">MEEIGHALLKCGRPFLWVFMEVQDAWGDSELVLATRGSETPFCWLFLTHCGWSSTLESIESKILIVVCPLWNDQVVTQNSFKIFGRMVLELMRFFVERDKFNRCITIVMRYYEEEKELRRSFNKLSDLDKEAMKENGTSSVNLKAFANEILLGHNEY</sequence>
<dbReference type="EnsemblPlants" id="Solyc01g049775.1.1">
    <property type="protein sequence ID" value="Solyc01g049775.1.1"/>
    <property type="gene ID" value="Solyc01g049775.1"/>
</dbReference>
<dbReference type="GO" id="GO:0008194">
    <property type="term" value="F:UDP-glycosyltransferase activity"/>
    <property type="evidence" value="ECO:0007669"/>
    <property type="project" value="InterPro"/>
</dbReference>
<comment type="similarity">
    <text evidence="1">Belongs to the UDP-glycosyltransferase family.</text>
</comment>
<dbReference type="PANTHER" id="PTHR11926">
    <property type="entry name" value="GLUCOSYL/GLUCURONOSYL TRANSFERASES"/>
    <property type="match status" value="1"/>
</dbReference>
<evidence type="ECO:0000313" key="3">
    <source>
        <dbReference type="EnsemblPlants" id="Solyc01g049775.1.1"/>
    </source>
</evidence>
<dbReference type="AlphaFoldDB" id="A0A3Q7EDW1"/>
<dbReference type="Gramene" id="Solyc01g049775.1.1">
    <property type="protein sequence ID" value="Solyc01g049775.1.1"/>
    <property type="gene ID" value="Solyc01g049775.1"/>
</dbReference>
<evidence type="ECO:0000256" key="1">
    <source>
        <dbReference type="ARBA" id="ARBA00009995"/>
    </source>
</evidence>
<proteinExistence type="inferred from homology"/>
<dbReference type="STRING" id="4081.A0A3Q7EDW1"/>
<dbReference type="Gene3D" id="3.40.50.2000">
    <property type="entry name" value="Glycogen Phosphorylase B"/>
    <property type="match status" value="2"/>
</dbReference>
<dbReference type="InterPro" id="IPR002213">
    <property type="entry name" value="UDP_glucos_trans"/>
</dbReference>
<dbReference type="Pfam" id="PF00201">
    <property type="entry name" value="UDPGT"/>
    <property type="match status" value="1"/>
</dbReference>
<dbReference type="Proteomes" id="UP000004994">
    <property type="component" value="Chromosome 1"/>
</dbReference>
<accession>A0A3Q7EDW1</accession>
<evidence type="ECO:0000256" key="2">
    <source>
        <dbReference type="ARBA" id="ARBA00022679"/>
    </source>
</evidence>
<keyword evidence="4" id="KW-1185">Reference proteome</keyword>
<reference evidence="3" key="1">
    <citation type="journal article" date="2012" name="Nature">
        <title>The tomato genome sequence provides insights into fleshy fruit evolution.</title>
        <authorList>
            <consortium name="Tomato Genome Consortium"/>
        </authorList>
    </citation>
    <scope>NUCLEOTIDE SEQUENCE [LARGE SCALE GENOMIC DNA]</scope>
    <source>
        <strain evidence="3">cv. Heinz 1706</strain>
    </source>
</reference>
<organism evidence="3">
    <name type="scientific">Solanum lycopersicum</name>
    <name type="common">Tomato</name>
    <name type="synonym">Lycopersicon esculentum</name>
    <dbReference type="NCBI Taxonomy" id="4081"/>
    <lineage>
        <taxon>Eukaryota</taxon>
        <taxon>Viridiplantae</taxon>
        <taxon>Streptophyta</taxon>
        <taxon>Embryophyta</taxon>
        <taxon>Tracheophyta</taxon>
        <taxon>Spermatophyta</taxon>
        <taxon>Magnoliopsida</taxon>
        <taxon>eudicotyledons</taxon>
        <taxon>Gunneridae</taxon>
        <taxon>Pentapetalae</taxon>
        <taxon>asterids</taxon>
        <taxon>lamiids</taxon>
        <taxon>Solanales</taxon>
        <taxon>Solanaceae</taxon>
        <taxon>Solanoideae</taxon>
        <taxon>Solaneae</taxon>
        <taxon>Solanum</taxon>
        <taxon>Solanum subgen. Lycopersicon</taxon>
    </lineage>
</organism>
<protein>
    <submittedName>
        <fullName evidence="3">Uncharacterized protein</fullName>
    </submittedName>
</protein>
<keyword evidence="2" id="KW-0808">Transferase</keyword>
<dbReference type="PANTHER" id="PTHR11926:SF1510">
    <property type="entry name" value="GLYCOSYLTRANSFERASE"/>
    <property type="match status" value="1"/>
</dbReference>
<dbReference type="InParanoid" id="A0A3Q7EDW1"/>
<reference evidence="3" key="2">
    <citation type="submission" date="2019-01" db="UniProtKB">
        <authorList>
            <consortium name="EnsemblPlants"/>
        </authorList>
    </citation>
    <scope>IDENTIFICATION</scope>
    <source>
        <strain evidence="3">cv. Heinz 1706</strain>
    </source>
</reference>
<evidence type="ECO:0000313" key="4">
    <source>
        <dbReference type="Proteomes" id="UP000004994"/>
    </source>
</evidence>
<dbReference type="SUPFAM" id="SSF53756">
    <property type="entry name" value="UDP-Glycosyltransferase/glycogen phosphorylase"/>
    <property type="match status" value="1"/>
</dbReference>